<dbReference type="GO" id="GO:0007018">
    <property type="term" value="P:microtubule-based movement"/>
    <property type="evidence" value="ECO:0007669"/>
    <property type="project" value="TreeGrafter"/>
</dbReference>
<dbReference type="PANTHER" id="PTHR21255:SF4">
    <property type="entry name" value="DYNEIN LIGHT CHAIN TCTEX-TYPE"/>
    <property type="match status" value="1"/>
</dbReference>
<dbReference type="EMBL" id="JAENGZ010000449">
    <property type="protein sequence ID" value="KAG6959164.1"/>
    <property type="molecule type" value="Genomic_DNA"/>
</dbReference>
<accession>A0A8T1UB07</accession>
<evidence type="ECO:0000313" key="2">
    <source>
        <dbReference type="Proteomes" id="UP000688947"/>
    </source>
</evidence>
<gene>
    <name evidence="1" type="ORF">JG687_00008961</name>
</gene>
<proteinExistence type="predicted"/>
<evidence type="ECO:0008006" key="3">
    <source>
        <dbReference type="Google" id="ProtNLM"/>
    </source>
</evidence>
<dbReference type="InterPro" id="IPR005334">
    <property type="entry name" value="Tctex-1-like"/>
</dbReference>
<dbReference type="VEuPathDB" id="FungiDB:PC110_g9735"/>
<dbReference type="CDD" id="cd21455">
    <property type="entry name" value="DLC-like_DYNLT1_DYNLT3"/>
    <property type="match status" value="1"/>
</dbReference>
<protein>
    <recommendedName>
        <fullName evidence="3">Tctex-1</fullName>
    </recommendedName>
</protein>
<dbReference type="PANTHER" id="PTHR21255">
    <property type="entry name" value="T-COMPLEX-ASSOCIATED-TESTIS-EXPRESSED 1/ DYNEIN LIGHT CHAIN"/>
    <property type="match status" value="1"/>
</dbReference>
<dbReference type="GO" id="GO:0045505">
    <property type="term" value="F:dynein intermediate chain binding"/>
    <property type="evidence" value="ECO:0007669"/>
    <property type="project" value="TreeGrafter"/>
</dbReference>
<dbReference type="OrthoDB" id="10059120at2759"/>
<dbReference type="Proteomes" id="UP000688947">
    <property type="component" value="Unassembled WGS sequence"/>
</dbReference>
<dbReference type="AlphaFoldDB" id="A0A8T1UB07"/>
<name>A0A8T1UB07_9STRA</name>
<dbReference type="GO" id="GO:0005868">
    <property type="term" value="C:cytoplasmic dynein complex"/>
    <property type="evidence" value="ECO:0007669"/>
    <property type="project" value="TreeGrafter"/>
</dbReference>
<sequence length="120" mass="13158">MDTNEVQSEFSQEDVLPIAKTAIEAALKDTVYNRKKVMDWSNTLVASVLTGLQNLNKPFKYAVTCLIMQKTGAGMTTAAACFWDPTMDGNCTVLWENSTIYCIVTVYGAAISPSAIKLEH</sequence>
<organism evidence="1 2">
    <name type="scientific">Phytophthora cactorum</name>
    <dbReference type="NCBI Taxonomy" id="29920"/>
    <lineage>
        <taxon>Eukaryota</taxon>
        <taxon>Sar</taxon>
        <taxon>Stramenopiles</taxon>
        <taxon>Oomycota</taxon>
        <taxon>Peronosporomycetes</taxon>
        <taxon>Peronosporales</taxon>
        <taxon>Peronosporaceae</taxon>
        <taxon>Phytophthora</taxon>
    </lineage>
</organism>
<dbReference type="Pfam" id="PF03645">
    <property type="entry name" value="Tctex-1"/>
    <property type="match status" value="1"/>
</dbReference>
<comment type="caution">
    <text evidence="1">The sequence shown here is derived from an EMBL/GenBank/DDBJ whole genome shotgun (WGS) entry which is preliminary data.</text>
</comment>
<reference evidence="1" key="1">
    <citation type="submission" date="2021-01" db="EMBL/GenBank/DDBJ databases">
        <title>Phytophthora aleatoria, a newly-described species from Pinus radiata is distinct from Phytophthora cactorum isolates based on comparative genomics.</title>
        <authorList>
            <person name="Mcdougal R."/>
            <person name="Panda P."/>
            <person name="Williams N."/>
            <person name="Studholme D.J."/>
        </authorList>
    </citation>
    <scope>NUCLEOTIDE SEQUENCE</scope>
    <source>
        <strain evidence="1">NZFS 3830</strain>
    </source>
</reference>
<dbReference type="GO" id="GO:0005737">
    <property type="term" value="C:cytoplasm"/>
    <property type="evidence" value="ECO:0007669"/>
    <property type="project" value="TreeGrafter"/>
</dbReference>
<evidence type="ECO:0000313" key="1">
    <source>
        <dbReference type="EMBL" id="KAG6959164.1"/>
    </source>
</evidence>